<evidence type="ECO:0000313" key="4">
    <source>
        <dbReference type="EMBL" id="MBD7981889.1"/>
    </source>
</evidence>
<feature type="region of interest" description="Disordered" evidence="2">
    <location>
        <begin position="187"/>
        <end position="234"/>
    </location>
</feature>
<dbReference type="CDD" id="cd02209">
    <property type="entry name" value="cupin_XRE_C"/>
    <property type="match status" value="1"/>
</dbReference>
<name>A0ABR8U237_9CELL</name>
<evidence type="ECO:0000313" key="5">
    <source>
        <dbReference type="Proteomes" id="UP000655570"/>
    </source>
</evidence>
<dbReference type="InterPro" id="IPR050807">
    <property type="entry name" value="TransReg_Diox_bact_type"/>
</dbReference>
<protein>
    <submittedName>
        <fullName evidence="4">Helix-turn-helix transcriptional regulator</fullName>
    </submittedName>
</protein>
<comment type="caution">
    <text evidence="4">The sequence shown here is derived from an EMBL/GenBank/DDBJ whole genome shotgun (WGS) entry which is preliminary data.</text>
</comment>
<dbReference type="SUPFAM" id="SSF47413">
    <property type="entry name" value="lambda repressor-like DNA-binding domains"/>
    <property type="match status" value="1"/>
</dbReference>
<dbReference type="Pfam" id="PF07883">
    <property type="entry name" value="Cupin_2"/>
    <property type="match status" value="1"/>
</dbReference>
<proteinExistence type="predicted"/>
<sequence length="234" mass="25159">MDDPTAAIGRALDQVGPRLGALRRRRGITLAALADTTGISKSTLSRLETGGRKPSLELLLLLAHAYRVPLDELVRAPETGDPRIRLTPRRVNGRVVVPLTRQPASQHAWKILVPRKAAEPVLTTHDGYEWLYVLTGRLRLVVGDRDIVLDAGEVAEFDTRTPHWFGSTGQEGAEVLSLFGPQGERAHTRTDLASDDAARGEDAAGVTAGPRPGPETMPDADADAEARALPDAPP</sequence>
<reference evidence="4 5" key="1">
    <citation type="submission" date="2020-08" db="EMBL/GenBank/DDBJ databases">
        <title>A Genomic Blueprint of the Chicken Gut Microbiome.</title>
        <authorList>
            <person name="Gilroy R."/>
            <person name="Ravi A."/>
            <person name="Getino M."/>
            <person name="Pursley I."/>
            <person name="Horton D.L."/>
            <person name="Alikhan N.-F."/>
            <person name="Baker D."/>
            <person name="Gharbi K."/>
            <person name="Hall N."/>
            <person name="Watson M."/>
            <person name="Adriaenssens E.M."/>
            <person name="Foster-Nyarko E."/>
            <person name="Jarju S."/>
            <person name="Secka A."/>
            <person name="Antonio M."/>
            <person name="Oren A."/>
            <person name="Chaudhuri R."/>
            <person name="La Ragione R.M."/>
            <person name="Hildebrand F."/>
            <person name="Pallen M.J."/>
        </authorList>
    </citation>
    <scope>NUCLEOTIDE SEQUENCE [LARGE SCALE GENOMIC DNA]</scope>
    <source>
        <strain evidence="4 5">Sa2CUA9</strain>
    </source>
</reference>
<gene>
    <name evidence="4" type="ORF">H9641_14320</name>
</gene>
<dbReference type="Gene3D" id="2.60.120.10">
    <property type="entry name" value="Jelly Rolls"/>
    <property type="match status" value="1"/>
</dbReference>
<dbReference type="InterPro" id="IPR010982">
    <property type="entry name" value="Lambda_DNA-bd_dom_sf"/>
</dbReference>
<evidence type="ECO:0000259" key="3">
    <source>
        <dbReference type="PROSITE" id="PS50943"/>
    </source>
</evidence>
<dbReference type="Pfam" id="PF01381">
    <property type="entry name" value="HTH_3"/>
    <property type="match status" value="1"/>
</dbReference>
<dbReference type="InterPro" id="IPR014710">
    <property type="entry name" value="RmlC-like_jellyroll"/>
</dbReference>
<dbReference type="InterPro" id="IPR011051">
    <property type="entry name" value="RmlC_Cupin_sf"/>
</dbReference>
<accession>A0ABR8U237</accession>
<dbReference type="EMBL" id="JACSQF010000015">
    <property type="protein sequence ID" value="MBD7981889.1"/>
    <property type="molecule type" value="Genomic_DNA"/>
</dbReference>
<dbReference type="Proteomes" id="UP000655570">
    <property type="component" value="Unassembled WGS sequence"/>
</dbReference>
<organism evidence="4 5">
    <name type="scientific">Oerskovia merdavium</name>
    <dbReference type="NCBI Taxonomy" id="2762227"/>
    <lineage>
        <taxon>Bacteria</taxon>
        <taxon>Bacillati</taxon>
        <taxon>Actinomycetota</taxon>
        <taxon>Actinomycetes</taxon>
        <taxon>Micrococcales</taxon>
        <taxon>Cellulomonadaceae</taxon>
        <taxon>Oerskovia</taxon>
    </lineage>
</organism>
<evidence type="ECO:0000256" key="2">
    <source>
        <dbReference type="SAM" id="MobiDB-lite"/>
    </source>
</evidence>
<keyword evidence="1" id="KW-0238">DNA-binding</keyword>
<dbReference type="Gene3D" id="1.10.260.40">
    <property type="entry name" value="lambda repressor-like DNA-binding domains"/>
    <property type="match status" value="1"/>
</dbReference>
<keyword evidence="5" id="KW-1185">Reference proteome</keyword>
<feature type="domain" description="HTH cro/C1-type" evidence="3">
    <location>
        <begin position="21"/>
        <end position="73"/>
    </location>
</feature>
<dbReference type="InterPro" id="IPR001387">
    <property type="entry name" value="Cro/C1-type_HTH"/>
</dbReference>
<dbReference type="InterPro" id="IPR013096">
    <property type="entry name" value="Cupin_2"/>
</dbReference>
<feature type="compositionally biased region" description="Basic and acidic residues" evidence="2">
    <location>
        <begin position="187"/>
        <end position="202"/>
    </location>
</feature>
<dbReference type="SUPFAM" id="SSF51182">
    <property type="entry name" value="RmlC-like cupins"/>
    <property type="match status" value="1"/>
</dbReference>
<dbReference type="PANTHER" id="PTHR46797">
    <property type="entry name" value="HTH-TYPE TRANSCRIPTIONAL REGULATOR"/>
    <property type="match status" value="1"/>
</dbReference>
<dbReference type="SMART" id="SM00530">
    <property type="entry name" value="HTH_XRE"/>
    <property type="match status" value="1"/>
</dbReference>
<dbReference type="PANTHER" id="PTHR46797:SF1">
    <property type="entry name" value="METHYLPHOSPHONATE SYNTHASE"/>
    <property type="match status" value="1"/>
</dbReference>
<dbReference type="PROSITE" id="PS50943">
    <property type="entry name" value="HTH_CROC1"/>
    <property type="match status" value="1"/>
</dbReference>
<dbReference type="CDD" id="cd00093">
    <property type="entry name" value="HTH_XRE"/>
    <property type="match status" value="1"/>
</dbReference>
<dbReference type="RefSeq" id="WP_191804935.1">
    <property type="nucleotide sequence ID" value="NZ_JACSQF010000015.1"/>
</dbReference>
<evidence type="ECO:0000256" key="1">
    <source>
        <dbReference type="ARBA" id="ARBA00023125"/>
    </source>
</evidence>